<dbReference type="Pfam" id="PF00008">
    <property type="entry name" value="EGF"/>
    <property type="match status" value="1"/>
</dbReference>
<keyword evidence="22" id="KW-1185">Reference proteome</keyword>
<feature type="domain" description="GAIN-B" evidence="19">
    <location>
        <begin position="876"/>
        <end position="1033"/>
    </location>
</feature>
<feature type="transmembrane region" description="Helical" evidence="16">
    <location>
        <begin position="1947"/>
        <end position="1966"/>
    </location>
</feature>
<evidence type="ECO:0000256" key="16">
    <source>
        <dbReference type="SAM" id="Phobius"/>
    </source>
</evidence>
<keyword evidence="11 14" id="KW-1015">Disulfide bond</keyword>
<evidence type="ECO:0000256" key="10">
    <source>
        <dbReference type="ARBA" id="ARBA00023136"/>
    </source>
</evidence>
<dbReference type="SMART" id="SM00181">
    <property type="entry name" value="EGF"/>
    <property type="match status" value="1"/>
</dbReference>
<dbReference type="PANTHER" id="PTHR10877">
    <property type="entry name" value="POLYCYSTIN FAMILY MEMBER"/>
    <property type="match status" value="1"/>
</dbReference>
<feature type="transmembrane region" description="Helical" evidence="16">
    <location>
        <begin position="1488"/>
        <end position="1510"/>
    </location>
</feature>
<keyword evidence="9 16" id="KW-1133">Transmembrane helix</keyword>
<dbReference type="Pfam" id="PF02010">
    <property type="entry name" value="REJ"/>
    <property type="match status" value="1"/>
</dbReference>
<dbReference type="FunFam" id="2.10.25.10:FF:000173">
    <property type="entry name" value="Neurogenic locus notch protein 2"/>
    <property type="match status" value="1"/>
</dbReference>
<evidence type="ECO:0000256" key="2">
    <source>
        <dbReference type="ARBA" id="ARBA00004236"/>
    </source>
</evidence>
<evidence type="ECO:0000313" key="22">
    <source>
        <dbReference type="Proteomes" id="UP001159428"/>
    </source>
</evidence>
<dbReference type="InterPro" id="IPR036392">
    <property type="entry name" value="PLAT/LH2_dom_sf"/>
</dbReference>
<feature type="transmembrane region" description="Helical" evidence="16">
    <location>
        <begin position="1748"/>
        <end position="1769"/>
    </location>
</feature>
<evidence type="ECO:0000256" key="12">
    <source>
        <dbReference type="ARBA" id="ARBA00023180"/>
    </source>
</evidence>
<feature type="region of interest" description="Disordered" evidence="15">
    <location>
        <begin position="2067"/>
        <end position="2090"/>
    </location>
</feature>
<evidence type="ECO:0000256" key="5">
    <source>
        <dbReference type="ARBA" id="ARBA00022536"/>
    </source>
</evidence>
<keyword evidence="8" id="KW-0677">Repeat</keyword>
<dbReference type="Gene3D" id="2.10.25.10">
    <property type="entry name" value="Laminin"/>
    <property type="match status" value="1"/>
</dbReference>
<name>A0AAU9Y392_9CNID</name>
<sequence>DSPCDSDPCLNGGTCVTSPIPSINSFNCECATGFTGESCSFFTSDIRCHSPHVNLLNISPNFSSHWSFHRSNQFIVQSEVKLNCNFSFATMFLWRVYQLGEGDTPLLSRNSFSELHITPRLLPVGEFLVQLNVSIKGTAVFGVSQGYFKVVSSPLVASIAGGNKVARGLKSSLTFDASLSYDPDEENQQFSGLNFTWLCKQGSPLDVNKSAEAGCYYRADDEESVGHELRVNNSLMTENTSYFITVQVTKDERQAEYTQEVFIVAGDPPEVQIRCLENCDAKLNPSGRMALQGMCTGASCHGNLIFKWTVLKDLNNSSNRSQWTEISEVQELISTRVSSKSLVTRPGVLTPDTRYKFILTAQRSGGYRGYSEYHVTPNSPPVGGVCNVSHTSGVALITEFTFACDNWQAPDLQLQYEFIYLTNNNLPNVAYKGVKTSLTTKLPAGEKKNNFTIDFRVRVTNMLGVFTEMKTPVQVLEPSIEQANLSDIVINLTTGDESELNYLIQSGDVPRALQLTAAAISVVDAIALSKTTESQALELTEKRIMMKSHIIQLLSAIPVDTVIRVQQVSNVIASASSIIDEVTVEAQKDATDALEKMTSVLKVERTAGERYDLLLDGAKSLVHGLGTILRVASHKASVYDSHSQKRSHIKAFFITTDDQFSRKSRTLSFRSRTSWPYLWARRSERDTSDAQLQARIQVESILRALREVGSILLSRTLVGEEQKTLTANTMSLLLLREEPDMLDRTVLTDRGNSFQLTSIAIQLANVTQFVDSQMVTTDFTPFSWDPLGSRLTTAVSSLELKNSSGQFLNTTELTAPITIRLQNLQKFTNASQSHFVGANRTVFYKVNVNQSGMSLMLKIRPESNETKFLVTVKYGERSSVSNSDLNLTIPDLSSCDKIPDGYVNCSRDPYKVFMNQEFVESKGLGYYFISLTAVSRISEISRVRRCSKQSCVQYKEPPTKGASFIVPQYWEGDVNYTIQVMPAACLYWNAEISQWTSDGCKVSEVTTQDYIHCSCYHLSAFGGQLLVAPTPIDFDKVFIELVRLPNSGNLAVTIAVGCVFGLYLGLLLWARRNDKLDLVKVGERALIGVPVPWYHFIEVQVFTGIWRNAGTTANVFIVLEGELGTSRPYHLKHDSCIPFARGSIISFVISIPVDIGTIKTVRVWHDNAGTNPSWFLNQIKVSDLFSKIQRNFVCFTWLAVDKGDGLIDRTFRFTTADDRGIKFSSYVQNRIAEEVSDLHLWFSVAARPPRYRFSRVQRLSCCLVLLLTIMLTSAMFYEHRTAMDDTQGSLRLGRFVVNFREFIIGVESLMVVFPAYTLSVQLFARTRSSNENKQMALKTNARTKFSEMKREFSLPRWFICVPWLLCFLLSTCAAAFVIFYSLQWGAEKSEQWLISVAMSILLDLFVTEPAQIIVVAFILPHLFKRGPDRSTWISDPVDTEVYLEDIKVGGLGYDEVEKEENKTPKPLTKRKLRRARAARMREMYMYQALRNIVSYLLYLLILLIVCYGGRSKHGYMMTSSMKNTFGELNMISNRFNTWNWLRDVLVPGLFEDGKDVTSNSSRLYIGDGDAVLVGMPRLRQLRVKEGSCDVSIQELTTSLNSCVATYTFSNEDKTSSHGKKWRLFSSFRNESLFSLPQVCPSAWHYSSAQQTLNLPLWGKLHLFNFYGEGGYLAELGYDKNNALNVISELNLFDWIDRFTSALIFECAVFNSQVNLFSVIWILTEFSPSGLVVSNHVIHTMHIYDISGGYSTVTITCQLLLVVYIIYFVIKETRKIIMGIRLYFSRFINWVEILQTISVIFFLIAHIMKETELFATTAELEKNPFQFISFDWGVVLQDLETVFLSLLMFLNTLKLLYLLKFNPRVRHLFYVMRGSARELIHCSVVFAVFMFGCIHVGYILFGRELYSFSSPFLILQSLLVEGVIGGGVDYFNDCCTVIGPVYFTALKLGLNLICINIFVSVLVYNYGHIRELSRGKFGLGHLVILKMKELLSCVGDRLGANEDKSAYDLPNTVIEEDILPEAAEILARLDRINHLLNVHYAEEFCEDLELFSLWFDLHMEARKSKDLHENWSDVPESFESAEEEDKVEVKG</sequence>
<dbReference type="PRINTS" id="PR01433">
    <property type="entry name" value="POLYCYSTIN2"/>
</dbReference>
<evidence type="ECO:0008006" key="23">
    <source>
        <dbReference type="Google" id="ProtNLM"/>
    </source>
</evidence>
<dbReference type="SUPFAM" id="SSF57196">
    <property type="entry name" value="EGF/Laminin"/>
    <property type="match status" value="1"/>
</dbReference>
<evidence type="ECO:0000256" key="4">
    <source>
        <dbReference type="ARBA" id="ARBA00022475"/>
    </source>
</evidence>
<protein>
    <recommendedName>
        <fullName evidence="23">Polycystic kidney disease protein 1-like 2</fullName>
    </recommendedName>
</protein>
<feature type="domain" description="PLAT" evidence="18">
    <location>
        <begin position="1095"/>
        <end position="1212"/>
    </location>
</feature>
<evidence type="ECO:0000259" key="17">
    <source>
        <dbReference type="PROSITE" id="PS50026"/>
    </source>
</evidence>
<dbReference type="Pfam" id="PF01477">
    <property type="entry name" value="PLAT"/>
    <property type="match status" value="1"/>
</dbReference>
<comment type="similarity">
    <text evidence="3">Belongs to the polycystin family.</text>
</comment>
<feature type="disulfide bond" evidence="14">
    <location>
        <begin position="30"/>
        <end position="39"/>
    </location>
</feature>
<dbReference type="InterPro" id="IPR000203">
    <property type="entry name" value="GPS"/>
</dbReference>
<dbReference type="Pfam" id="PF20519">
    <property type="entry name" value="Polycystin_dom"/>
    <property type="match status" value="1"/>
</dbReference>
<feature type="transmembrane region" description="Helical" evidence="16">
    <location>
        <begin position="1878"/>
        <end position="1900"/>
    </location>
</feature>
<comment type="caution">
    <text evidence="21">The sequence shown here is derived from an EMBL/GenBank/DDBJ whole genome shotgun (WGS) entry which is preliminary data.</text>
</comment>
<dbReference type="InterPro" id="IPR001024">
    <property type="entry name" value="PLAT/LH2_dom"/>
</dbReference>
<evidence type="ECO:0000256" key="6">
    <source>
        <dbReference type="ARBA" id="ARBA00022692"/>
    </source>
</evidence>
<dbReference type="EMBL" id="CALNXJ010000130">
    <property type="protein sequence ID" value="CAH3166173.1"/>
    <property type="molecule type" value="Genomic_DNA"/>
</dbReference>
<dbReference type="InterPro" id="IPR003915">
    <property type="entry name" value="PKD_2"/>
</dbReference>
<dbReference type="Gene3D" id="2.60.60.20">
    <property type="entry name" value="PLAT/LH2 domain"/>
    <property type="match status" value="1"/>
</dbReference>
<proteinExistence type="inferred from homology"/>
<evidence type="ECO:0000259" key="18">
    <source>
        <dbReference type="PROSITE" id="PS50095"/>
    </source>
</evidence>
<evidence type="ECO:0000256" key="13">
    <source>
        <dbReference type="PIRSR" id="PIRSR603915-2"/>
    </source>
</evidence>
<reference evidence="21 22" key="1">
    <citation type="submission" date="2022-05" db="EMBL/GenBank/DDBJ databases">
        <authorList>
            <consortium name="Genoscope - CEA"/>
            <person name="William W."/>
        </authorList>
    </citation>
    <scope>NUCLEOTIDE SEQUENCE [LARGE SCALE GENOMIC DNA]</scope>
</reference>
<evidence type="ECO:0000256" key="9">
    <source>
        <dbReference type="ARBA" id="ARBA00022989"/>
    </source>
</evidence>
<evidence type="ECO:0000256" key="1">
    <source>
        <dbReference type="ARBA" id="ARBA00004141"/>
    </source>
</evidence>
<dbReference type="PROSITE" id="PS01186">
    <property type="entry name" value="EGF_2"/>
    <property type="match status" value="1"/>
</dbReference>
<dbReference type="PROSITE" id="PS50026">
    <property type="entry name" value="EGF_3"/>
    <property type="match status" value="1"/>
</dbReference>
<evidence type="ECO:0000256" key="8">
    <source>
        <dbReference type="ARBA" id="ARBA00022737"/>
    </source>
</evidence>
<feature type="transmembrane region" description="Helical" evidence="16">
    <location>
        <begin position="1357"/>
        <end position="1380"/>
    </location>
</feature>
<dbReference type="GO" id="GO:0050982">
    <property type="term" value="P:detection of mechanical stimulus"/>
    <property type="evidence" value="ECO:0007669"/>
    <property type="project" value="TreeGrafter"/>
</dbReference>
<dbReference type="Gene3D" id="2.60.220.50">
    <property type="match status" value="1"/>
</dbReference>
<dbReference type="SMART" id="SM00303">
    <property type="entry name" value="GPS"/>
    <property type="match status" value="1"/>
</dbReference>
<evidence type="ECO:0000256" key="11">
    <source>
        <dbReference type="ARBA" id="ARBA00023157"/>
    </source>
</evidence>
<keyword evidence="4" id="KW-1003">Cell membrane</keyword>
<dbReference type="PROSITE" id="PS50095">
    <property type="entry name" value="PLAT"/>
    <property type="match status" value="1"/>
</dbReference>
<evidence type="ECO:0000256" key="3">
    <source>
        <dbReference type="ARBA" id="ARBA00007200"/>
    </source>
</evidence>
<dbReference type="Pfam" id="PF08016">
    <property type="entry name" value="PKD_channel"/>
    <property type="match status" value="1"/>
</dbReference>
<dbReference type="Proteomes" id="UP001159428">
    <property type="component" value="Unassembled WGS sequence"/>
</dbReference>
<keyword evidence="12" id="KW-0325">Glycoprotein</keyword>
<dbReference type="PANTHER" id="PTHR10877:SF150">
    <property type="entry name" value="REJ DOMAIN-CONTAINING PROTEIN"/>
    <property type="match status" value="1"/>
</dbReference>
<dbReference type="InterPro" id="IPR046338">
    <property type="entry name" value="GAIN_dom_sf"/>
</dbReference>
<dbReference type="CDD" id="cd00054">
    <property type="entry name" value="EGF_CA"/>
    <property type="match status" value="1"/>
</dbReference>
<feature type="disulfide bond" evidence="13">
    <location>
        <begin position="1588"/>
        <end position="1602"/>
    </location>
</feature>
<evidence type="ECO:0000256" key="14">
    <source>
        <dbReference type="PROSITE-ProRule" id="PRU00076"/>
    </source>
</evidence>
<feature type="non-terminal residue" evidence="21">
    <location>
        <position position="1"/>
    </location>
</feature>
<feature type="transmembrane region" description="Helical" evidence="16">
    <location>
        <begin position="1302"/>
        <end position="1324"/>
    </location>
</feature>
<feature type="domain" description="REJ" evidence="20">
    <location>
        <begin position="48"/>
        <end position="788"/>
    </location>
</feature>
<comment type="subcellular location">
    <subcellularLocation>
        <location evidence="2">Cell membrane</location>
    </subcellularLocation>
    <subcellularLocation>
        <location evidence="1">Membrane</location>
        <topology evidence="1">Multi-pass membrane protein</topology>
    </subcellularLocation>
</comment>
<gene>
    <name evidence="21" type="ORF">PMEA_00005207</name>
</gene>
<keyword evidence="7" id="KW-0732">Signal</keyword>
<dbReference type="InterPro" id="IPR002859">
    <property type="entry name" value="PKD/REJ-like"/>
</dbReference>
<feature type="compositionally biased region" description="Acidic residues" evidence="15">
    <location>
        <begin position="2078"/>
        <end position="2090"/>
    </location>
</feature>
<keyword evidence="10 16" id="KW-0472">Membrane</keyword>
<evidence type="ECO:0000259" key="19">
    <source>
        <dbReference type="PROSITE" id="PS50221"/>
    </source>
</evidence>
<evidence type="ECO:0000259" key="20">
    <source>
        <dbReference type="PROSITE" id="PS51111"/>
    </source>
</evidence>
<dbReference type="SMART" id="SM00308">
    <property type="entry name" value="LH2"/>
    <property type="match status" value="1"/>
</dbReference>
<dbReference type="Pfam" id="PF01825">
    <property type="entry name" value="GPS"/>
    <property type="match status" value="1"/>
</dbReference>
<dbReference type="InterPro" id="IPR057244">
    <property type="entry name" value="GAIN_B"/>
</dbReference>
<feature type="domain" description="EGF-like" evidence="17">
    <location>
        <begin position="1"/>
        <end position="40"/>
    </location>
</feature>
<evidence type="ECO:0000313" key="21">
    <source>
        <dbReference type="EMBL" id="CAH3166173.1"/>
    </source>
</evidence>
<dbReference type="InterPro" id="IPR000742">
    <property type="entry name" value="EGF"/>
</dbReference>
<keyword evidence="6 16" id="KW-0812">Transmembrane</keyword>
<keyword evidence="5 14" id="KW-0245">EGF-like domain</keyword>
<accession>A0AAU9Y392</accession>
<feature type="transmembrane region" description="Helical" evidence="16">
    <location>
        <begin position="1050"/>
        <end position="1070"/>
    </location>
</feature>
<feature type="transmembrane region" description="Helical" evidence="16">
    <location>
        <begin position="1259"/>
        <end position="1277"/>
    </location>
</feature>
<feature type="transmembrane region" description="Helical" evidence="16">
    <location>
        <begin position="1789"/>
        <end position="1807"/>
    </location>
</feature>
<comment type="caution">
    <text evidence="14">Lacks conserved residue(s) required for the propagation of feature annotation.</text>
</comment>
<evidence type="ECO:0000256" key="7">
    <source>
        <dbReference type="ARBA" id="ARBA00022729"/>
    </source>
</evidence>
<dbReference type="GO" id="GO:0005262">
    <property type="term" value="F:calcium channel activity"/>
    <property type="evidence" value="ECO:0007669"/>
    <property type="project" value="TreeGrafter"/>
</dbReference>
<dbReference type="InterPro" id="IPR051223">
    <property type="entry name" value="Polycystin"/>
</dbReference>
<dbReference type="InterPro" id="IPR014010">
    <property type="entry name" value="REJ_dom"/>
</dbReference>
<dbReference type="GO" id="GO:0005886">
    <property type="term" value="C:plasma membrane"/>
    <property type="evidence" value="ECO:0007669"/>
    <property type="project" value="UniProtKB-SubCell"/>
</dbReference>
<dbReference type="InterPro" id="IPR013122">
    <property type="entry name" value="PKD1_2_channel"/>
</dbReference>
<feature type="transmembrane region" description="Helical" evidence="16">
    <location>
        <begin position="1840"/>
        <end position="1858"/>
    </location>
</feature>
<feature type="transmembrane region" description="Helical" evidence="16">
    <location>
        <begin position="1392"/>
        <end position="1419"/>
    </location>
</feature>
<dbReference type="InterPro" id="IPR046791">
    <property type="entry name" value="Polycystin_dom"/>
</dbReference>
<dbReference type="SUPFAM" id="SSF49723">
    <property type="entry name" value="Lipase/lipooxygenase domain (PLAT/LH2 domain)"/>
    <property type="match status" value="1"/>
</dbReference>
<dbReference type="PROSITE" id="PS00022">
    <property type="entry name" value="EGF_1"/>
    <property type="match status" value="1"/>
</dbReference>
<dbReference type="PROSITE" id="PS50221">
    <property type="entry name" value="GAIN_B"/>
    <property type="match status" value="1"/>
</dbReference>
<dbReference type="GO" id="GO:0005509">
    <property type="term" value="F:calcium ion binding"/>
    <property type="evidence" value="ECO:0007669"/>
    <property type="project" value="InterPro"/>
</dbReference>
<dbReference type="PROSITE" id="PS51111">
    <property type="entry name" value="REJ"/>
    <property type="match status" value="1"/>
</dbReference>
<organism evidence="21 22">
    <name type="scientific">Pocillopora meandrina</name>
    <dbReference type="NCBI Taxonomy" id="46732"/>
    <lineage>
        <taxon>Eukaryota</taxon>
        <taxon>Metazoa</taxon>
        <taxon>Cnidaria</taxon>
        <taxon>Anthozoa</taxon>
        <taxon>Hexacorallia</taxon>
        <taxon>Scleractinia</taxon>
        <taxon>Astrocoeniina</taxon>
        <taxon>Pocilloporidae</taxon>
        <taxon>Pocillopora</taxon>
    </lineage>
</organism>
<evidence type="ECO:0000256" key="15">
    <source>
        <dbReference type="SAM" id="MobiDB-lite"/>
    </source>
</evidence>